<dbReference type="Proteomes" id="UP000316443">
    <property type="component" value="Unassembled WGS sequence"/>
</dbReference>
<dbReference type="NCBIfam" id="TIGR00305">
    <property type="entry name" value="putative toxin-antitoxin system toxin component, PIN family"/>
    <property type="match status" value="1"/>
</dbReference>
<comment type="caution">
    <text evidence="2">The sequence shown here is derived from an EMBL/GenBank/DDBJ whole genome shotgun (WGS) entry which is preliminary data.</text>
</comment>
<dbReference type="SUPFAM" id="SSF88723">
    <property type="entry name" value="PIN domain-like"/>
    <property type="match status" value="1"/>
</dbReference>
<name>A0A551X653_MICAE</name>
<proteinExistence type="predicted"/>
<gene>
    <name evidence="2" type="ORF">EWV85_20660</name>
</gene>
<dbReference type="Pfam" id="PF13470">
    <property type="entry name" value="PIN_3"/>
    <property type="match status" value="1"/>
</dbReference>
<dbReference type="PANTHER" id="PTHR34610">
    <property type="entry name" value="SSL7007 PROTEIN"/>
    <property type="match status" value="1"/>
</dbReference>
<protein>
    <submittedName>
        <fullName evidence="2">Putative toxin-antitoxin system toxin component, PIN family</fullName>
    </submittedName>
</protein>
<dbReference type="Gene3D" id="3.40.50.1010">
    <property type="entry name" value="5'-nuclease"/>
    <property type="match status" value="1"/>
</dbReference>
<evidence type="ECO:0000259" key="1">
    <source>
        <dbReference type="SMART" id="SM00670"/>
    </source>
</evidence>
<evidence type="ECO:0000313" key="3">
    <source>
        <dbReference type="Proteomes" id="UP000316443"/>
    </source>
</evidence>
<dbReference type="EMBL" id="SFCA01000221">
    <property type="protein sequence ID" value="TRT44227.1"/>
    <property type="molecule type" value="Genomic_DNA"/>
</dbReference>
<sequence length="134" mass="15348">MKIIIDTNIVVSAIIADRNPERLIILVASKSDYQWIVSSEILTEYKDVLNRKKLKVTDQKKQRWLRMFTLFTTSVDVNLTIDFPRDRKDAKFLACAISSGADYLITGDKDFEDVPDLGVTKIVTVSQFLEIFTN</sequence>
<dbReference type="SMART" id="SM00670">
    <property type="entry name" value="PINc"/>
    <property type="match status" value="1"/>
</dbReference>
<reference evidence="2 3" key="1">
    <citation type="submission" date="2019-01" db="EMBL/GenBank/DDBJ databases">
        <title>Coherence of Microcystis species and biogeography revealed through population genomics.</title>
        <authorList>
            <person name="Perez-Carrascal O.M."/>
            <person name="Terrat Y."/>
            <person name="Giani A."/>
            <person name="Fortin N."/>
            <person name="Tromas N."/>
            <person name="Shapiro B.J."/>
        </authorList>
    </citation>
    <scope>NUCLEOTIDE SEQUENCE [LARGE SCALE GENOMIC DNA]</scope>
    <source>
        <strain evidence="2">Ma_QC_C_20070703_M131</strain>
    </source>
</reference>
<dbReference type="InterPro" id="IPR002716">
    <property type="entry name" value="PIN_dom"/>
</dbReference>
<accession>A0A551X653</accession>
<evidence type="ECO:0000313" key="2">
    <source>
        <dbReference type="EMBL" id="TRT44227.1"/>
    </source>
</evidence>
<organism evidence="2 3">
    <name type="scientific">Microcystis aeruginosa Ma_QC_C_20070703_M131</name>
    <dbReference type="NCBI Taxonomy" id="2486263"/>
    <lineage>
        <taxon>Bacteria</taxon>
        <taxon>Bacillati</taxon>
        <taxon>Cyanobacteriota</taxon>
        <taxon>Cyanophyceae</taxon>
        <taxon>Oscillatoriophycideae</taxon>
        <taxon>Chroococcales</taxon>
        <taxon>Microcystaceae</taxon>
        <taxon>Microcystis</taxon>
    </lineage>
</organism>
<dbReference type="PANTHER" id="PTHR34610:SF4">
    <property type="entry name" value="SLL8027 PROTEIN"/>
    <property type="match status" value="1"/>
</dbReference>
<feature type="domain" description="PIN" evidence="1">
    <location>
        <begin position="1"/>
        <end position="113"/>
    </location>
</feature>
<dbReference type="InterPro" id="IPR029060">
    <property type="entry name" value="PIN-like_dom_sf"/>
</dbReference>
<dbReference type="InterPro" id="IPR002850">
    <property type="entry name" value="PIN_toxin-like"/>
</dbReference>
<dbReference type="AlphaFoldDB" id="A0A551X653"/>